<dbReference type="EMBL" id="JBHTBJ010000025">
    <property type="protein sequence ID" value="MFC7277719.1"/>
    <property type="molecule type" value="Genomic_DNA"/>
</dbReference>
<accession>A0ABW2HWZ2</accession>
<name>A0ABW2HWZ2_9ACTN</name>
<comment type="caution">
    <text evidence="3">The sequence shown here is derived from an EMBL/GenBank/DDBJ whole genome shotgun (WGS) entry which is preliminary data.</text>
</comment>
<evidence type="ECO:0000256" key="1">
    <source>
        <dbReference type="SAM" id="Phobius"/>
    </source>
</evidence>
<dbReference type="Proteomes" id="UP001596548">
    <property type="component" value="Unassembled WGS sequence"/>
</dbReference>
<gene>
    <name evidence="3" type="ORF">ACFQS1_27345</name>
</gene>
<protein>
    <submittedName>
        <fullName evidence="3">2TM domain-containing protein</fullName>
    </submittedName>
</protein>
<feature type="domain" description="2TM" evidence="2">
    <location>
        <begin position="20"/>
        <end position="81"/>
    </location>
</feature>
<organism evidence="3 4">
    <name type="scientific">Paractinoplanes rhizophilus</name>
    <dbReference type="NCBI Taxonomy" id="1416877"/>
    <lineage>
        <taxon>Bacteria</taxon>
        <taxon>Bacillati</taxon>
        <taxon>Actinomycetota</taxon>
        <taxon>Actinomycetes</taxon>
        <taxon>Micromonosporales</taxon>
        <taxon>Micromonosporaceae</taxon>
        <taxon>Paractinoplanes</taxon>
    </lineage>
</organism>
<dbReference type="Pfam" id="PF13239">
    <property type="entry name" value="2TM"/>
    <property type="match status" value="1"/>
</dbReference>
<proteinExistence type="predicted"/>
<dbReference type="InterPro" id="IPR025698">
    <property type="entry name" value="2TM_dom"/>
</dbReference>
<keyword evidence="1" id="KW-1133">Transmembrane helix</keyword>
<evidence type="ECO:0000313" key="4">
    <source>
        <dbReference type="Proteomes" id="UP001596548"/>
    </source>
</evidence>
<feature type="transmembrane region" description="Helical" evidence="1">
    <location>
        <begin position="30"/>
        <end position="50"/>
    </location>
</feature>
<keyword evidence="1" id="KW-0472">Membrane</keyword>
<keyword evidence="4" id="KW-1185">Reference proteome</keyword>
<evidence type="ECO:0000313" key="3">
    <source>
        <dbReference type="EMBL" id="MFC7277719.1"/>
    </source>
</evidence>
<keyword evidence="1" id="KW-0812">Transmembrane</keyword>
<dbReference type="RefSeq" id="WP_378973671.1">
    <property type="nucleotide sequence ID" value="NZ_JBHTBJ010000025.1"/>
</dbReference>
<sequence length="98" mass="11162">MSTSEETRESTGAEDLRAVAVARLRKRRDLGAHVLAYVLVNLLLNGIWWLTTPGGFYWPMFPMLGWGIGLVFHAWDVFVGSAPSEEAIRREMDRLSRR</sequence>
<feature type="transmembrane region" description="Helical" evidence="1">
    <location>
        <begin position="56"/>
        <end position="79"/>
    </location>
</feature>
<reference evidence="4" key="1">
    <citation type="journal article" date="2019" name="Int. J. Syst. Evol. Microbiol.">
        <title>The Global Catalogue of Microorganisms (GCM) 10K type strain sequencing project: providing services to taxonomists for standard genome sequencing and annotation.</title>
        <authorList>
            <consortium name="The Broad Institute Genomics Platform"/>
            <consortium name="The Broad Institute Genome Sequencing Center for Infectious Disease"/>
            <person name="Wu L."/>
            <person name="Ma J."/>
        </authorList>
    </citation>
    <scope>NUCLEOTIDE SEQUENCE [LARGE SCALE GENOMIC DNA]</scope>
    <source>
        <strain evidence="4">XZYJT-10</strain>
    </source>
</reference>
<evidence type="ECO:0000259" key="2">
    <source>
        <dbReference type="Pfam" id="PF13239"/>
    </source>
</evidence>